<dbReference type="GO" id="GO:0000151">
    <property type="term" value="C:ubiquitin ligase complex"/>
    <property type="evidence" value="ECO:0007669"/>
    <property type="project" value="TreeGrafter"/>
</dbReference>
<protein>
    <recommendedName>
        <fullName evidence="8">RING-type domain-containing protein</fullName>
    </recommendedName>
</protein>
<feature type="domain" description="RING-type" evidence="8">
    <location>
        <begin position="1"/>
        <end position="193"/>
    </location>
</feature>
<evidence type="ECO:0000256" key="5">
    <source>
        <dbReference type="ARBA" id="ARBA00022771"/>
    </source>
</evidence>
<dbReference type="InterPro" id="IPR044066">
    <property type="entry name" value="TRIAD_supradom"/>
</dbReference>
<dbReference type="eggNOG" id="KOG1814">
    <property type="taxonomic scope" value="Eukaryota"/>
</dbReference>
<feature type="non-terminal residue" evidence="9">
    <location>
        <position position="1"/>
    </location>
</feature>
<feature type="non-terminal residue" evidence="9">
    <location>
        <position position="200"/>
    </location>
</feature>
<sequence>CEHLPQTCKECLESWMASEFDTKGTDGIKCPECPETLEYADVLLAASEATFQAYDRISTLNALSALDDFAWCLGPKCDSGQLNPENNHFMDCASCGYKQCLKHKVPWHTGETCDQYDYRTSGQQARDEEARTEAMLDSVSKRCPGVNCGWRIQKTDGCDHMTCRKCKHEFCWQCLAAQTEIRRIGNTAHQTWCKFHSDRL</sequence>
<dbReference type="AlphaFoldDB" id="M2N228"/>
<proteinExistence type="predicted"/>
<evidence type="ECO:0000313" key="9">
    <source>
        <dbReference type="EMBL" id="EMC92730.1"/>
    </source>
</evidence>
<dbReference type="CDD" id="cd20335">
    <property type="entry name" value="BRcat_RBR"/>
    <property type="match status" value="1"/>
</dbReference>
<evidence type="ECO:0000256" key="1">
    <source>
        <dbReference type="ARBA" id="ARBA00004906"/>
    </source>
</evidence>
<keyword evidence="6" id="KW-0833">Ubl conjugation pathway</keyword>
<dbReference type="GO" id="GO:0043130">
    <property type="term" value="F:ubiquitin binding"/>
    <property type="evidence" value="ECO:0007669"/>
    <property type="project" value="TreeGrafter"/>
</dbReference>
<gene>
    <name evidence="9" type="ORF">BAUCODRAFT_59502</name>
</gene>
<accession>M2N228</accession>
<dbReference type="PROSITE" id="PS51873">
    <property type="entry name" value="TRIAD"/>
    <property type="match status" value="1"/>
</dbReference>
<evidence type="ECO:0000256" key="6">
    <source>
        <dbReference type="ARBA" id="ARBA00022786"/>
    </source>
</evidence>
<dbReference type="GeneID" id="19115825"/>
<keyword evidence="10" id="KW-1185">Reference proteome</keyword>
<dbReference type="Pfam" id="PF01485">
    <property type="entry name" value="IBR"/>
    <property type="match status" value="1"/>
</dbReference>
<dbReference type="HOGENOM" id="CLU_057738_2_0_1"/>
<dbReference type="SMART" id="SM00647">
    <property type="entry name" value="IBR"/>
    <property type="match status" value="2"/>
</dbReference>
<dbReference type="InterPro" id="IPR051628">
    <property type="entry name" value="LUBAC_E3_Ligases"/>
</dbReference>
<reference evidence="9 10" key="1">
    <citation type="journal article" date="2012" name="PLoS Pathog.">
        <title>Diverse lifestyles and strategies of plant pathogenesis encoded in the genomes of eighteen Dothideomycetes fungi.</title>
        <authorList>
            <person name="Ohm R.A."/>
            <person name="Feau N."/>
            <person name="Henrissat B."/>
            <person name="Schoch C.L."/>
            <person name="Horwitz B.A."/>
            <person name="Barry K.W."/>
            <person name="Condon B.J."/>
            <person name="Copeland A.C."/>
            <person name="Dhillon B."/>
            <person name="Glaser F."/>
            <person name="Hesse C.N."/>
            <person name="Kosti I."/>
            <person name="LaButti K."/>
            <person name="Lindquist E.A."/>
            <person name="Lucas S."/>
            <person name="Salamov A.A."/>
            <person name="Bradshaw R.E."/>
            <person name="Ciuffetti L."/>
            <person name="Hamelin R.C."/>
            <person name="Kema G.H.J."/>
            <person name="Lawrence C."/>
            <person name="Scott J.A."/>
            <person name="Spatafora J.W."/>
            <person name="Turgeon B.G."/>
            <person name="de Wit P.J.G.M."/>
            <person name="Zhong S."/>
            <person name="Goodwin S.B."/>
            <person name="Grigoriev I.V."/>
        </authorList>
    </citation>
    <scope>NUCLEOTIDE SEQUENCE [LARGE SCALE GENOMIC DNA]</scope>
    <source>
        <strain evidence="9 10">UAMH 10762</strain>
    </source>
</reference>
<keyword evidence="7" id="KW-0862">Zinc</keyword>
<evidence type="ECO:0000256" key="7">
    <source>
        <dbReference type="ARBA" id="ARBA00022833"/>
    </source>
</evidence>
<dbReference type="GO" id="GO:0004842">
    <property type="term" value="F:ubiquitin-protein transferase activity"/>
    <property type="evidence" value="ECO:0007669"/>
    <property type="project" value="TreeGrafter"/>
</dbReference>
<comment type="pathway">
    <text evidence="1">Protein modification; protein ubiquitination.</text>
</comment>
<keyword evidence="2" id="KW-0808">Transferase</keyword>
<evidence type="ECO:0000256" key="3">
    <source>
        <dbReference type="ARBA" id="ARBA00022723"/>
    </source>
</evidence>
<dbReference type="RefSeq" id="XP_007679911.1">
    <property type="nucleotide sequence ID" value="XM_007681721.1"/>
</dbReference>
<dbReference type="OrthoDB" id="1431934at2759"/>
<dbReference type="Pfam" id="PF22191">
    <property type="entry name" value="IBR_1"/>
    <property type="match status" value="1"/>
</dbReference>
<dbReference type="Proteomes" id="UP000011761">
    <property type="component" value="Unassembled WGS sequence"/>
</dbReference>
<dbReference type="SUPFAM" id="SSF57850">
    <property type="entry name" value="RING/U-box"/>
    <property type="match status" value="2"/>
</dbReference>
<dbReference type="PANTHER" id="PTHR22770:SF13">
    <property type="entry name" value="RING-TYPE DOMAIN-CONTAINING PROTEIN"/>
    <property type="match status" value="1"/>
</dbReference>
<dbReference type="InterPro" id="IPR013083">
    <property type="entry name" value="Znf_RING/FYVE/PHD"/>
</dbReference>
<keyword evidence="5" id="KW-0863">Zinc-finger</keyword>
<dbReference type="Gene3D" id="1.20.120.1750">
    <property type="match status" value="1"/>
</dbReference>
<organism evidence="9 10">
    <name type="scientific">Baudoinia panamericana (strain UAMH 10762)</name>
    <name type="common">Angels' share fungus</name>
    <name type="synonym">Baudoinia compniacensis (strain UAMH 10762)</name>
    <dbReference type="NCBI Taxonomy" id="717646"/>
    <lineage>
        <taxon>Eukaryota</taxon>
        <taxon>Fungi</taxon>
        <taxon>Dikarya</taxon>
        <taxon>Ascomycota</taxon>
        <taxon>Pezizomycotina</taxon>
        <taxon>Dothideomycetes</taxon>
        <taxon>Dothideomycetidae</taxon>
        <taxon>Mycosphaerellales</taxon>
        <taxon>Teratosphaeriaceae</taxon>
        <taxon>Baudoinia</taxon>
    </lineage>
</organism>
<dbReference type="KEGG" id="bcom:BAUCODRAFT_59502"/>
<dbReference type="PANTHER" id="PTHR22770">
    <property type="entry name" value="UBIQUITIN CONJUGATING ENZYME 7 INTERACTING PROTEIN-RELATED"/>
    <property type="match status" value="1"/>
</dbReference>
<evidence type="ECO:0000256" key="2">
    <source>
        <dbReference type="ARBA" id="ARBA00022679"/>
    </source>
</evidence>
<keyword evidence="3" id="KW-0479">Metal-binding</keyword>
<evidence type="ECO:0000313" key="10">
    <source>
        <dbReference type="Proteomes" id="UP000011761"/>
    </source>
</evidence>
<keyword evidence="4" id="KW-0677">Repeat</keyword>
<dbReference type="GO" id="GO:0043161">
    <property type="term" value="P:proteasome-mediated ubiquitin-dependent protein catabolic process"/>
    <property type="evidence" value="ECO:0007669"/>
    <property type="project" value="TreeGrafter"/>
</dbReference>
<dbReference type="Gene3D" id="3.30.40.10">
    <property type="entry name" value="Zinc/RING finger domain, C3HC4 (zinc finger)"/>
    <property type="match status" value="1"/>
</dbReference>
<dbReference type="OMA" id="IERINCP"/>
<dbReference type="GO" id="GO:0008270">
    <property type="term" value="F:zinc ion binding"/>
    <property type="evidence" value="ECO:0007669"/>
    <property type="project" value="UniProtKB-KW"/>
</dbReference>
<evidence type="ECO:0000256" key="4">
    <source>
        <dbReference type="ARBA" id="ARBA00022737"/>
    </source>
</evidence>
<dbReference type="GO" id="GO:0097039">
    <property type="term" value="P:protein linear polyubiquitination"/>
    <property type="evidence" value="ECO:0007669"/>
    <property type="project" value="TreeGrafter"/>
</dbReference>
<evidence type="ECO:0000259" key="8">
    <source>
        <dbReference type="PROSITE" id="PS51873"/>
    </source>
</evidence>
<dbReference type="InterPro" id="IPR002867">
    <property type="entry name" value="IBR_dom"/>
</dbReference>
<name>M2N228_BAUPA</name>
<dbReference type="EMBL" id="KB445561">
    <property type="protein sequence ID" value="EMC92730.1"/>
    <property type="molecule type" value="Genomic_DNA"/>
</dbReference>